<dbReference type="PROSITE" id="PS50883">
    <property type="entry name" value="EAL"/>
    <property type="match status" value="1"/>
</dbReference>
<dbReference type="InterPro" id="IPR001610">
    <property type="entry name" value="PAC"/>
</dbReference>
<dbReference type="Pfam" id="PF13426">
    <property type="entry name" value="PAS_9"/>
    <property type="match status" value="1"/>
</dbReference>
<dbReference type="InterPro" id="IPR011623">
    <property type="entry name" value="7TMR_DISM_rcpt_extracell_dom1"/>
</dbReference>
<feature type="transmembrane region" description="Helical" evidence="1">
    <location>
        <begin position="252"/>
        <end position="273"/>
    </location>
</feature>
<dbReference type="InterPro" id="IPR050706">
    <property type="entry name" value="Cyclic-di-GMP_PDE-like"/>
</dbReference>
<gene>
    <name evidence="7" type="ORF">MN202_04165</name>
</gene>
<evidence type="ECO:0000259" key="6">
    <source>
        <dbReference type="PROSITE" id="PS50887"/>
    </source>
</evidence>
<dbReference type="InterPro" id="IPR029787">
    <property type="entry name" value="Nucleotide_cyclase"/>
</dbReference>
<dbReference type="PROSITE" id="PS50887">
    <property type="entry name" value="GGDEF"/>
    <property type="match status" value="1"/>
</dbReference>
<dbReference type="InterPro" id="IPR001633">
    <property type="entry name" value="EAL_dom"/>
</dbReference>
<dbReference type="CDD" id="cd01948">
    <property type="entry name" value="EAL"/>
    <property type="match status" value="1"/>
</dbReference>
<protein>
    <submittedName>
        <fullName evidence="7">EAL domain-containing protein</fullName>
    </submittedName>
</protein>
<dbReference type="PROSITE" id="PS50112">
    <property type="entry name" value="PAS"/>
    <property type="match status" value="1"/>
</dbReference>
<dbReference type="SUPFAM" id="SSF55073">
    <property type="entry name" value="Nucleotide cyclase"/>
    <property type="match status" value="1"/>
</dbReference>
<dbReference type="CDD" id="cd00130">
    <property type="entry name" value="PAS"/>
    <property type="match status" value="1"/>
</dbReference>
<feature type="transmembrane region" description="Helical" evidence="1">
    <location>
        <begin position="188"/>
        <end position="210"/>
    </location>
</feature>
<dbReference type="NCBIfam" id="TIGR00254">
    <property type="entry name" value="GGDEF"/>
    <property type="match status" value="1"/>
</dbReference>
<dbReference type="InterPro" id="IPR000160">
    <property type="entry name" value="GGDEF_dom"/>
</dbReference>
<dbReference type="Gene3D" id="3.20.20.450">
    <property type="entry name" value="EAL domain"/>
    <property type="match status" value="1"/>
</dbReference>
<dbReference type="SMART" id="SM00267">
    <property type="entry name" value="GGDEF"/>
    <property type="match status" value="1"/>
</dbReference>
<dbReference type="PROSITE" id="PS50113">
    <property type="entry name" value="PAC"/>
    <property type="match status" value="1"/>
</dbReference>
<dbReference type="InterPro" id="IPR000014">
    <property type="entry name" value="PAS"/>
</dbReference>
<name>A0ABU8C3B5_9GAMM</name>
<dbReference type="Pfam" id="PF07696">
    <property type="entry name" value="7TMR-DISMED2"/>
    <property type="match status" value="1"/>
</dbReference>
<comment type="caution">
    <text evidence="7">The sequence shown here is derived from an EMBL/GenBank/DDBJ whole genome shotgun (WGS) entry which is preliminary data.</text>
</comment>
<keyword evidence="1" id="KW-1133">Transmembrane helix</keyword>
<dbReference type="Pfam" id="PF00563">
    <property type="entry name" value="EAL"/>
    <property type="match status" value="1"/>
</dbReference>
<accession>A0ABU8C3B5</accession>
<evidence type="ECO:0000313" key="8">
    <source>
        <dbReference type="Proteomes" id="UP001375382"/>
    </source>
</evidence>
<keyword evidence="1" id="KW-0472">Membrane</keyword>
<feature type="domain" description="PAC" evidence="4">
    <location>
        <begin position="478"/>
        <end position="530"/>
    </location>
</feature>
<keyword evidence="2" id="KW-0732">Signal</keyword>
<evidence type="ECO:0000259" key="4">
    <source>
        <dbReference type="PROSITE" id="PS50113"/>
    </source>
</evidence>
<dbReference type="InterPro" id="IPR043128">
    <property type="entry name" value="Rev_trsase/Diguanyl_cyclase"/>
</dbReference>
<feature type="domain" description="EAL" evidence="5">
    <location>
        <begin position="702"/>
        <end position="952"/>
    </location>
</feature>
<dbReference type="Gene3D" id="3.30.450.20">
    <property type="entry name" value="PAS domain"/>
    <property type="match status" value="1"/>
</dbReference>
<dbReference type="SUPFAM" id="SSF55785">
    <property type="entry name" value="PYP-like sensor domain (PAS domain)"/>
    <property type="match status" value="1"/>
</dbReference>
<keyword evidence="8" id="KW-1185">Reference proteome</keyword>
<dbReference type="PANTHER" id="PTHR33121">
    <property type="entry name" value="CYCLIC DI-GMP PHOSPHODIESTERASE PDEF"/>
    <property type="match status" value="1"/>
</dbReference>
<proteinExistence type="predicted"/>
<feature type="domain" description="PAS" evidence="3">
    <location>
        <begin position="403"/>
        <end position="479"/>
    </location>
</feature>
<dbReference type="InterPro" id="IPR035919">
    <property type="entry name" value="EAL_sf"/>
</dbReference>
<dbReference type="Gene3D" id="2.60.40.2380">
    <property type="match status" value="1"/>
</dbReference>
<evidence type="ECO:0000256" key="1">
    <source>
        <dbReference type="SAM" id="Phobius"/>
    </source>
</evidence>
<evidence type="ECO:0000256" key="2">
    <source>
        <dbReference type="SAM" id="SignalP"/>
    </source>
</evidence>
<evidence type="ECO:0000259" key="5">
    <source>
        <dbReference type="PROSITE" id="PS50883"/>
    </source>
</evidence>
<sequence length="952" mass="107976">MSFIRCILLWLCLFASSSFAFHAETNTIASPLTERIQLQQVYYLTTSADMTMAQLLDDPSFHHSFRLLTPAERVLFNGDDAVWLFTRLQNPGSRALDIVLEYDFPLADKVEIYQLNSRNKDARPLSRAGTDYPFSERSLAYRSFAVSLQLKPDEQTDIFLKVQDAAVIPSELLLWSHSSFVANKQRQALLDGVVQGLLLLLAMYNLMLYLRSRSKHYLYYAGFFFGFALVVAVLNGMAFMLLWPDYPELNQAMLYIAAGSALLCLNQFVCQVVQDAQNNWWRRCSALSNIIALLLLFSPLFANGQLRLALLFVCVGWVLGSNLLLALTLSLQGRHQARSFIWACVLTLIAALLLTLNQAGYLHAGINWSYILFSLVMLSLALTSFNLQRFFITQDPGLTSNAELQHYHDVFHNAVEGMFTTTLDGKLLNANRALLHILGYKSEDELKQAISHTGMARFYADPADRQFMLQQLQLGGKKSFEMRGLRGDNSPFWALMSVRLSPSKQQHQAFIHGSVIDITEQKLAHEQLAYLASHDALTALYNRYYFEQQLLHLSQQGTASGCIIFIDIDQFKLVNVSCSHQAGDVLLKQLSEQFKRTLAHHGPLARLDGDEFAILLTDSNSNEAFSLAYRLLDTAREYRFIWQDSIYPITVSIGVAEISKDDSPDSMLKKAEAACHLAKDKGRNRIQLFDTEDKDSQRLQNEAMWVRRLRQAIEDNQFVLYQQTILPLRTADLPHSYEILLRLRADDDTLITPASFLTSAESYGLMPQIDRWVIKNYFRWLQRQPGHLQQLELCSINLSACSLQDAGFKDDVQLMFDRYQIPFSRICFEITESVAIVNLQSTLAFITHFRALGCKIALDDFGSGFSSYSYLKHFPADFVKIDGHFVRDLLDDQYDRAIVKSIHDVARAMGMQTVAEFVETDDILNAVKLLGIDYVQGYAVAKPQPLTNLLAG</sequence>
<feature type="transmembrane region" description="Helical" evidence="1">
    <location>
        <begin position="285"/>
        <end position="302"/>
    </location>
</feature>
<dbReference type="NCBIfam" id="TIGR00229">
    <property type="entry name" value="sensory_box"/>
    <property type="match status" value="1"/>
</dbReference>
<dbReference type="InterPro" id="IPR035965">
    <property type="entry name" value="PAS-like_dom_sf"/>
</dbReference>
<dbReference type="PANTHER" id="PTHR33121:SF23">
    <property type="entry name" value="CYCLIC DI-GMP PHOSPHODIESTERASE PDEB"/>
    <property type="match status" value="1"/>
</dbReference>
<feature type="signal peptide" evidence="2">
    <location>
        <begin position="1"/>
        <end position="22"/>
    </location>
</feature>
<evidence type="ECO:0000313" key="7">
    <source>
        <dbReference type="EMBL" id="MEH8016413.1"/>
    </source>
</evidence>
<dbReference type="SUPFAM" id="SSF141868">
    <property type="entry name" value="EAL domain-like"/>
    <property type="match status" value="1"/>
</dbReference>
<feature type="transmembrane region" description="Helical" evidence="1">
    <location>
        <begin position="217"/>
        <end position="240"/>
    </location>
</feature>
<dbReference type="Gene3D" id="3.30.70.270">
    <property type="match status" value="1"/>
</dbReference>
<organism evidence="7 8">
    <name type="scientific">Rheinheimera muenzenbergensis</name>
    <dbReference type="NCBI Taxonomy" id="1193628"/>
    <lineage>
        <taxon>Bacteria</taxon>
        <taxon>Pseudomonadati</taxon>
        <taxon>Pseudomonadota</taxon>
        <taxon>Gammaproteobacteria</taxon>
        <taxon>Chromatiales</taxon>
        <taxon>Chromatiaceae</taxon>
        <taxon>Rheinheimera</taxon>
    </lineage>
</organism>
<reference evidence="7 8" key="1">
    <citation type="journal article" date="2023" name="Ecotoxicol. Environ. Saf.">
        <title>Mercury remediation potential of mercury-resistant strain Rheinheimera metallidurans sp. nov. isolated from a municipal waste dumping site.</title>
        <authorList>
            <person name="Yadav V."/>
            <person name="Manjhi A."/>
            <person name="Vadakedath N."/>
        </authorList>
    </citation>
    <scope>NUCLEOTIDE SEQUENCE [LARGE SCALE GENOMIC DNA]</scope>
    <source>
        <strain evidence="7 8">E-49</strain>
    </source>
</reference>
<dbReference type="SMART" id="SM00091">
    <property type="entry name" value="PAS"/>
    <property type="match status" value="1"/>
</dbReference>
<dbReference type="EMBL" id="JALAAR010000003">
    <property type="protein sequence ID" value="MEH8016413.1"/>
    <property type="molecule type" value="Genomic_DNA"/>
</dbReference>
<feature type="transmembrane region" description="Helical" evidence="1">
    <location>
        <begin position="308"/>
        <end position="327"/>
    </location>
</feature>
<dbReference type="CDD" id="cd01949">
    <property type="entry name" value="GGDEF"/>
    <property type="match status" value="1"/>
</dbReference>
<dbReference type="Pfam" id="PF00990">
    <property type="entry name" value="GGDEF"/>
    <property type="match status" value="1"/>
</dbReference>
<dbReference type="SMART" id="SM00086">
    <property type="entry name" value="PAC"/>
    <property type="match status" value="1"/>
</dbReference>
<evidence type="ECO:0000259" key="3">
    <source>
        <dbReference type="PROSITE" id="PS50112"/>
    </source>
</evidence>
<dbReference type="Pfam" id="PF07695">
    <property type="entry name" value="7TMR-DISM_7TM"/>
    <property type="match status" value="1"/>
</dbReference>
<dbReference type="Proteomes" id="UP001375382">
    <property type="component" value="Unassembled WGS sequence"/>
</dbReference>
<keyword evidence="1" id="KW-0812">Transmembrane</keyword>
<feature type="transmembrane region" description="Helical" evidence="1">
    <location>
        <begin position="339"/>
        <end position="356"/>
    </location>
</feature>
<feature type="chain" id="PRO_5046867039" evidence="2">
    <location>
        <begin position="23"/>
        <end position="952"/>
    </location>
</feature>
<feature type="domain" description="GGDEF" evidence="6">
    <location>
        <begin position="559"/>
        <end position="691"/>
    </location>
</feature>
<dbReference type="RefSeq" id="WP_335734832.1">
    <property type="nucleotide sequence ID" value="NZ_JALAAR010000003.1"/>
</dbReference>
<dbReference type="InterPro" id="IPR011622">
    <property type="entry name" value="7TMR_DISM_rcpt_extracell_dom2"/>
</dbReference>
<dbReference type="InterPro" id="IPR000700">
    <property type="entry name" value="PAS-assoc_C"/>
</dbReference>
<dbReference type="SMART" id="SM00052">
    <property type="entry name" value="EAL"/>
    <property type="match status" value="1"/>
</dbReference>